<comment type="caution">
    <text evidence="2">The sequence shown here is derived from an EMBL/GenBank/DDBJ whole genome shotgun (WGS) entry which is preliminary data.</text>
</comment>
<dbReference type="EMBL" id="VRMN01000004">
    <property type="protein sequence ID" value="KAA8494449.1"/>
    <property type="molecule type" value="Genomic_DNA"/>
</dbReference>
<evidence type="ECO:0000313" key="2">
    <source>
        <dbReference type="EMBL" id="KAA8494449.1"/>
    </source>
</evidence>
<feature type="region of interest" description="Disordered" evidence="1">
    <location>
        <begin position="82"/>
        <end position="112"/>
    </location>
</feature>
<keyword evidence="3" id="KW-1185">Reference proteome</keyword>
<evidence type="ECO:0000313" key="3">
    <source>
        <dbReference type="Proteomes" id="UP000324585"/>
    </source>
</evidence>
<proteinExistence type="predicted"/>
<dbReference type="Proteomes" id="UP000324585">
    <property type="component" value="Unassembled WGS sequence"/>
</dbReference>
<protein>
    <submittedName>
        <fullName evidence="2">Uncharacterized protein</fullName>
    </submittedName>
</protein>
<organism evidence="2 3">
    <name type="scientific">Porphyridium purpureum</name>
    <name type="common">Red alga</name>
    <name type="synonym">Porphyridium cruentum</name>
    <dbReference type="NCBI Taxonomy" id="35688"/>
    <lineage>
        <taxon>Eukaryota</taxon>
        <taxon>Rhodophyta</taxon>
        <taxon>Bangiophyceae</taxon>
        <taxon>Porphyridiales</taxon>
        <taxon>Porphyridiaceae</taxon>
        <taxon>Porphyridium</taxon>
    </lineage>
</organism>
<dbReference type="AlphaFoldDB" id="A0A5J4YSQ6"/>
<sequence>MAFVGAGSGIPPMSGKTHGVLCARSRCANVTRAKKTLRVSMSAVQPTGVQPEDFIFMGVAGLVLVGAFFLQKSLGDVVADEAGLPPAGSAKSRREAQRSSRFLQKKNRSDDE</sequence>
<reference evidence="3" key="1">
    <citation type="journal article" date="2019" name="Nat. Commun.">
        <title>Expansion of phycobilisome linker gene families in mesophilic red algae.</title>
        <authorList>
            <person name="Lee J."/>
            <person name="Kim D."/>
            <person name="Bhattacharya D."/>
            <person name="Yoon H.S."/>
        </authorList>
    </citation>
    <scope>NUCLEOTIDE SEQUENCE [LARGE SCALE GENOMIC DNA]</scope>
    <source>
        <strain evidence="3">CCMP 1328</strain>
    </source>
</reference>
<accession>A0A5J4YSQ6</accession>
<dbReference type="OrthoDB" id="5207at2759"/>
<gene>
    <name evidence="2" type="ORF">FVE85_2690</name>
</gene>
<name>A0A5J4YSQ6_PORPP</name>
<evidence type="ECO:0000256" key="1">
    <source>
        <dbReference type="SAM" id="MobiDB-lite"/>
    </source>
</evidence>